<dbReference type="STRING" id="349064.SAMN05660429_00939"/>
<dbReference type="Gene3D" id="2.60.40.420">
    <property type="entry name" value="Cupredoxins - blue copper proteins"/>
    <property type="match status" value="1"/>
</dbReference>
<feature type="transmembrane region" description="Helical" evidence="1">
    <location>
        <begin position="6"/>
        <end position="22"/>
    </location>
</feature>
<protein>
    <submittedName>
        <fullName evidence="3">Cupredoxin-like domain-containing protein</fullName>
    </submittedName>
</protein>
<evidence type="ECO:0000256" key="1">
    <source>
        <dbReference type="SAM" id="Phobius"/>
    </source>
</evidence>
<dbReference type="InterPro" id="IPR028096">
    <property type="entry name" value="EfeO_Cupredoxin"/>
</dbReference>
<dbReference type="OrthoDB" id="9800141at2"/>
<dbReference type="AlphaFoldDB" id="A0A1I0BHR7"/>
<dbReference type="Pfam" id="PF13473">
    <property type="entry name" value="Cupredoxin_1"/>
    <property type="match status" value="1"/>
</dbReference>
<keyword evidence="1" id="KW-0472">Membrane</keyword>
<dbReference type="RefSeq" id="WP_093328094.1">
    <property type="nucleotide sequence ID" value="NZ_AP027363.1"/>
</dbReference>
<sequence>MLIANIVGLATIALIIWWFWLYKPEAKNALKTDVEVIVKDGVYSPALINVPTGKPIQLRFTRLDESPCAEMLLIPELEISEQLLVNKETEIVLPALTIGEYKFHCQMNMYKGLIRAI</sequence>
<feature type="domain" description="EfeO-type cupredoxin-like" evidence="2">
    <location>
        <begin position="12"/>
        <end position="113"/>
    </location>
</feature>
<proteinExistence type="predicted"/>
<dbReference type="SUPFAM" id="SSF49503">
    <property type="entry name" value="Cupredoxins"/>
    <property type="match status" value="1"/>
</dbReference>
<keyword evidence="1" id="KW-1133">Transmembrane helix</keyword>
<evidence type="ECO:0000313" key="4">
    <source>
        <dbReference type="Proteomes" id="UP000199308"/>
    </source>
</evidence>
<dbReference type="InterPro" id="IPR008972">
    <property type="entry name" value="Cupredoxin"/>
</dbReference>
<reference evidence="3 4" key="1">
    <citation type="submission" date="2016-10" db="EMBL/GenBank/DDBJ databases">
        <authorList>
            <person name="de Groot N.N."/>
        </authorList>
    </citation>
    <scope>NUCLEOTIDE SEQUENCE [LARGE SCALE GENOMIC DNA]</scope>
    <source>
        <strain evidence="3 4">DSM 19706</strain>
    </source>
</reference>
<evidence type="ECO:0000313" key="3">
    <source>
        <dbReference type="EMBL" id="SET05778.1"/>
    </source>
</evidence>
<dbReference type="Proteomes" id="UP000199308">
    <property type="component" value="Unassembled WGS sequence"/>
</dbReference>
<accession>A0A1I0BHR7</accession>
<keyword evidence="4" id="KW-1185">Reference proteome</keyword>
<keyword evidence="1" id="KW-0812">Transmembrane</keyword>
<dbReference type="EMBL" id="FOHK01000004">
    <property type="protein sequence ID" value="SET05778.1"/>
    <property type="molecule type" value="Genomic_DNA"/>
</dbReference>
<evidence type="ECO:0000259" key="2">
    <source>
        <dbReference type="Pfam" id="PF13473"/>
    </source>
</evidence>
<gene>
    <name evidence="3" type="ORF">SAMN05660429_00939</name>
</gene>
<organism evidence="3 4">
    <name type="scientific">Thalassotalea agarivorans</name>
    <name type="common">Thalassomonas agarivorans</name>
    <dbReference type="NCBI Taxonomy" id="349064"/>
    <lineage>
        <taxon>Bacteria</taxon>
        <taxon>Pseudomonadati</taxon>
        <taxon>Pseudomonadota</taxon>
        <taxon>Gammaproteobacteria</taxon>
        <taxon>Alteromonadales</taxon>
        <taxon>Colwelliaceae</taxon>
        <taxon>Thalassotalea</taxon>
    </lineage>
</organism>
<name>A0A1I0BHR7_THASX</name>